<dbReference type="PANTHER" id="PTHR43228">
    <property type="entry name" value="TWO-COMPONENT RESPONSE REGULATOR"/>
    <property type="match status" value="1"/>
</dbReference>
<dbReference type="Proteomes" id="UP000295493">
    <property type="component" value="Unassembled WGS sequence"/>
</dbReference>
<evidence type="ECO:0000313" key="3">
    <source>
        <dbReference type="EMBL" id="TDN79901.1"/>
    </source>
</evidence>
<feature type="modified residue" description="4-aspartylphosphate" evidence="1">
    <location>
        <position position="79"/>
    </location>
</feature>
<sequence>MARLLTLSLPALCETWAFQYAYDKVIWMKSCLVVDDSKVIRQVARHILETLRFEVREACDGRQALDSCIASPPDVVLLDWNMPVMSGMDFLRALHATDLPKRPKIVFCTTENGMAHIRAAIEAGADEYVMKPFDRETLESKLQIVGID</sequence>
<name>A0A4R6FF39_9SPHN</name>
<protein>
    <submittedName>
        <fullName evidence="3">Two-component system chemotaxis response regulator CheY</fullName>
    </submittedName>
</protein>
<reference evidence="3 4" key="1">
    <citation type="submission" date="2019-03" db="EMBL/GenBank/DDBJ databases">
        <title>Genomic Encyclopedia of Type Strains, Phase IV (KMG-IV): sequencing the most valuable type-strain genomes for metagenomic binning, comparative biology and taxonomic classification.</title>
        <authorList>
            <person name="Goeker M."/>
        </authorList>
    </citation>
    <scope>NUCLEOTIDE SEQUENCE [LARGE SCALE GENOMIC DNA]</scope>
    <source>
        <strain evidence="3 4">DSM 25059</strain>
    </source>
</reference>
<gene>
    <name evidence="3" type="ORF">EV664_11157</name>
</gene>
<dbReference type="EMBL" id="SNWD01000011">
    <property type="protein sequence ID" value="TDN79901.1"/>
    <property type="molecule type" value="Genomic_DNA"/>
</dbReference>
<evidence type="ECO:0000256" key="1">
    <source>
        <dbReference type="PROSITE-ProRule" id="PRU00169"/>
    </source>
</evidence>
<dbReference type="PANTHER" id="PTHR43228:SF1">
    <property type="entry name" value="TWO-COMPONENT RESPONSE REGULATOR ARR22"/>
    <property type="match status" value="1"/>
</dbReference>
<evidence type="ECO:0000313" key="4">
    <source>
        <dbReference type="Proteomes" id="UP000295493"/>
    </source>
</evidence>
<evidence type="ECO:0000259" key="2">
    <source>
        <dbReference type="PROSITE" id="PS50110"/>
    </source>
</evidence>
<dbReference type="InterPro" id="IPR011006">
    <property type="entry name" value="CheY-like_superfamily"/>
</dbReference>
<accession>A0A4R6FF39</accession>
<dbReference type="PROSITE" id="PS50110">
    <property type="entry name" value="RESPONSE_REGULATORY"/>
    <property type="match status" value="1"/>
</dbReference>
<keyword evidence="4" id="KW-1185">Reference proteome</keyword>
<dbReference type="Pfam" id="PF00072">
    <property type="entry name" value="Response_reg"/>
    <property type="match status" value="1"/>
</dbReference>
<dbReference type="InterPro" id="IPR001789">
    <property type="entry name" value="Sig_transdc_resp-reg_receiver"/>
</dbReference>
<dbReference type="SMART" id="SM00448">
    <property type="entry name" value="REC"/>
    <property type="match status" value="1"/>
</dbReference>
<comment type="caution">
    <text evidence="3">The sequence shown here is derived from an EMBL/GenBank/DDBJ whole genome shotgun (WGS) entry which is preliminary data.</text>
</comment>
<proteinExistence type="predicted"/>
<dbReference type="InterPro" id="IPR052048">
    <property type="entry name" value="ST_Response_Regulator"/>
</dbReference>
<dbReference type="AlphaFoldDB" id="A0A4R6FF39"/>
<feature type="domain" description="Response regulatory" evidence="2">
    <location>
        <begin position="30"/>
        <end position="146"/>
    </location>
</feature>
<dbReference type="CDD" id="cd17546">
    <property type="entry name" value="REC_hyHK_CKI1_RcsC-like"/>
    <property type="match status" value="1"/>
</dbReference>
<keyword evidence="1" id="KW-0597">Phosphoprotein</keyword>
<dbReference type="SUPFAM" id="SSF52172">
    <property type="entry name" value="CheY-like"/>
    <property type="match status" value="1"/>
</dbReference>
<dbReference type="GO" id="GO:0000160">
    <property type="term" value="P:phosphorelay signal transduction system"/>
    <property type="evidence" value="ECO:0007669"/>
    <property type="project" value="InterPro"/>
</dbReference>
<organism evidence="3 4">
    <name type="scientific">Stakelama pacifica</name>
    <dbReference type="NCBI Taxonomy" id="517720"/>
    <lineage>
        <taxon>Bacteria</taxon>
        <taxon>Pseudomonadati</taxon>
        <taxon>Pseudomonadota</taxon>
        <taxon>Alphaproteobacteria</taxon>
        <taxon>Sphingomonadales</taxon>
        <taxon>Sphingomonadaceae</taxon>
        <taxon>Stakelama</taxon>
    </lineage>
</organism>
<dbReference type="Gene3D" id="3.40.50.2300">
    <property type="match status" value="1"/>
</dbReference>